<reference evidence="2" key="1">
    <citation type="submission" date="2019-03" db="EMBL/GenBank/DDBJ databases">
        <authorList>
            <person name="Danneels B."/>
        </authorList>
    </citation>
    <scope>NUCLEOTIDE SEQUENCE</scope>
</reference>
<dbReference type="EMBL" id="CAADIP010000015">
    <property type="protein sequence ID" value="VFR85300.1"/>
    <property type="molecule type" value="Genomic_DNA"/>
</dbReference>
<protein>
    <submittedName>
        <fullName evidence="2">Uncharacterized protein</fullName>
    </submittedName>
</protein>
<evidence type="ECO:0000313" key="4">
    <source>
        <dbReference type="EMBL" id="VFR85300.1"/>
    </source>
</evidence>
<feature type="compositionally biased region" description="Polar residues" evidence="1">
    <location>
        <begin position="23"/>
        <end position="37"/>
    </location>
</feature>
<dbReference type="EMBL" id="CAADII010000004">
    <property type="protein sequence ID" value="VFR52833.1"/>
    <property type="molecule type" value="Genomic_DNA"/>
</dbReference>
<dbReference type="AlphaFoldDB" id="A0A484RRT6"/>
<evidence type="ECO:0000313" key="3">
    <source>
        <dbReference type="EMBL" id="VFR74585.1"/>
    </source>
</evidence>
<dbReference type="EMBL" id="CAADIK010000036">
    <property type="protein sequence ID" value="VFR74585.1"/>
    <property type="molecule type" value="Genomic_DNA"/>
</dbReference>
<name>A0A484RRT6_9ZZZZ</name>
<evidence type="ECO:0000313" key="2">
    <source>
        <dbReference type="EMBL" id="VFR52833.1"/>
    </source>
</evidence>
<sequence length="37" mass="4124">MFHLEQRPAHHHEGRPSSLFFIGSNTGANSNFPAFSP</sequence>
<gene>
    <name evidence="2" type="ORF">BRI6_0963</name>
    <name evidence="3" type="ORF">BRI9_1017</name>
    <name evidence="4" type="ORF">IVO3_1015</name>
</gene>
<organism evidence="2">
    <name type="scientific">plant metagenome</name>
    <dbReference type="NCBI Taxonomy" id="1297885"/>
    <lineage>
        <taxon>unclassified sequences</taxon>
        <taxon>metagenomes</taxon>
        <taxon>organismal metagenomes</taxon>
    </lineage>
</organism>
<feature type="region of interest" description="Disordered" evidence="1">
    <location>
        <begin position="1"/>
        <end position="37"/>
    </location>
</feature>
<accession>A0A484RRT6</accession>
<proteinExistence type="predicted"/>
<evidence type="ECO:0000256" key="1">
    <source>
        <dbReference type="SAM" id="MobiDB-lite"/>
    </source>
</evidence>